<dbReference type="EMBL" id="JAHBMH010000007">
    <property type="protein sequence ID" value="KAK1939864.1"/>
    <property type="molecule type" value="Genomic_DNA"/>
</dbReference>
<keyword evidence="1" id="KW-0732">Signal</keyword>
<organism evidence="2 3">
    <name type="scientific">Babesia divergens</name>
    <dbReference type="NCBI Taxonomy" id="32595"/>
    <lineage>
        <taxon>Eukaryota</taxon>
        <taxon>Sar</taxon>
        <taxon>Alveolata</taxon>
        <taxon>Apicomplexa</taxon>
        <taxon>Aconoidasida</taxon>
        <taxon>Piroplasmida</taxon>
        <taxon>Babesiidae</taxon>
        <taxon>Babesia</taxon>
    </lineage>
</organism>
<feature type="signal peptide" evidence="1">
    <location>
        <begin position="1"/>
        <end position="18"/>
    </location>
</feature>
<protein>
    <submittedName>
        <fullName evidence="2">Uncharacterized protein</fullName>
    </submittedName>
</protein>
<proteinExistence type="predicted"/>
<gene>
    <name evidence="2" type="ORF">X943_004062</name>
</gene>
<sequence length="472" mass="53415">MVWLLWLGVLHLAGNALSKVLQSESATIEAMCDNIVYSATLLNKSELLKLVDMTHCKDYALLGEAVLMTSERKNNYCYGRVAPILCGSKYTTVKSHLNCEHIKKKFMTIMNGCLAEETSQEQDKNCSGLNVETFAITDPLVFCKMNFVSSEAGDQVSFKHNELDDCQALAKSYNHCQTIGKAFNHPRFCIDGGYQEIHDDAYIDLCKNVVLPFVFSKLWATLRSPSSSFCRNADDDIEKGILTKRDDLMNRSQELLDTVDSEFAFKTWKHDMETKTRTVAENLQQVIKSSDTSISNTYNIFRLPYNFDPLVRSEFAKGLDHCTEMMQHVTALPREIKNMTFLIENIDPLMHLDLKIQEALIHFKQFNSLLASGSHSTIIPTEYYKPVDPTIIKKIRSTLSELKTILTQRLAAVTTFLGTQTEDPPSQDRERSIRDAANELKFIASLHESQLTSFLKGRGKRIGKAFSHSTTV</sequence>
<keyword evidence="3" id="KW-1185">Reference proteome</keyword>
<name>A0AAD9LLW8_BABDI</name>
<reference evidence="2" key="2">
    <citation type="submission" date="2021-05" db="EMBL/GenBank/DDBJ databases">
        <authorList>
            <person name="Pain A."/>
        </authorList>
    </citation>
    <scope>NUCLEOTIDE SEQUENCE</scope>
    <source>
        <strain evidence="2">1802A</strain>
    </source>
</reference>
<accession>A0AAD9LLW8</accession>
<feature type="chain" id="PRO_5042005248" evidence="1">
    <location>
        <begin position="19"/>
        <end position="472"/>
    </location>
</feature>
<comment type="caution">
    <text evidence="2">The sequence shown here is derived from an EMBL/GenBank/DDBJ whole genome shotgun (WGS) entry which is preliminary data.</text>
</comment>
<dbReference type="AlphaFoldDB" id="A0AAD9LLW8"/>
<evidence type="ECO:0000313" key="2">
    <source>
        <dbReference type="EMBL" id="KAK1939864.1"/>
    </source>
</evidence>
<evidence type="ECO:0000256" key="1">
    <source>
        <dbReference type="SAM" id="SignalP"/>
    </source>
</evidence>
<evidence type="ECO:0000313" key="3">
    <source>
        <dbReference type="Proteomes" id="UP001195914"/>
    </source>
</evidence>
<reference evidence="2" key="1">
    <citation type="journal article" date="2014" name="Nucleic Acids Res.">
        <title>The evolutionary dynamics of variant antigen genes in Babesia reveal a history of genomic innovation underlying host-parasite interaction.</title>
        <authorList>
            <person name="Jackson A.P."/>
            <person name="Otto T.D."/>
            <person name="Darby A."/>
            <person name="Ramaprasad A."/>
            <person name="Xia D."/>
            <person name="Echaide I.E."/>
            <person name="Farber M."/>
            <person name="Gahlot S."/>
            <person name="Gamble J."/>
            <person name="Gupta D."/>
            <person name="Gupta Y."/>
            <person name="Jackson L."/>
            <person name="Malandrin L."/>
            <person name="Malas T.B."/>
            <person name="Moussa E."/>
            <person name="Nair M."/>
            <person name="Reid A.J."/>
            <person name="Sanders M."/>
            <person name="Sharma J."/>
            <person name="Tracey A."/>
            <person name="Quail M.A."/>
            <person name="Weir W."/>
            <person name="Wastling J.M."/>
            <person name="Hall N."/>
            <person name="Willadsen P."/>
            <person name="Lingelbach K."/>
            <person name="Shiels B."/>
            <person name="Tait A."/>
            <person name="Berriman M."/>
            <person name="Allred D.R."/>
            <person name="Pain A."/>
        </authorList>
    </citation>
    <scope>NUCLEOTIDE SEQUENCE</scope>
    <source>
        <strain evidence="2">1802A</strain>
    </source>
</reference>
<dbReference type="Proteomes" id="UP001195914">
    <property type="component" value="Unassembled WGS sequence"/>
</dbReference>